<evidence type="ECO:0000256" key="8">
    <source>
        <dbReference type="ARBA" id="ARBA00023306"/>
    </source>
</evidence>
<comment type="caution">
    <text evidence="12">The sequence shown here is derived from an EMBL/GenBank/DDBJ whole genome shotgun (WGS) entry which is preliminary data.</text>
</comment>
<dbReference type="InterPro" id="IPR013762">
    <property type="entry name" value="Integrase-like_cat_sf"/>
</dbReference>
<keyword evidence="6 9" id="KW-0238">DNA-binding</keyword>
<keyword evidence="13" id="KW-1185">Reference proteome</keyword>
<dbReference type="InterPro" id="IPR011010">
    <property type="entry name" value="DNA_brk_join_enz"/>
</dbReference>
<keyword evidence="5" id="KW-0229">DNA integration</keyword>
<gene>
    <name evidence="12" type="primary">xerS</name>
    <name evidence="12" type="ORF">ACFP1M_00050</name>
</gene>
<dbReference type="PROSITE" id="PS51900">
    <property type="entry name" value="CB"/>
    <property type="match status" value="1"/>
</dbReference>
<dbReference type="Pfam" id="PF00589">
    <property type="entry name" value="Phage_integrase"/>
    <property type="match status" value="1"/>
</dbReference>
<dbReference type="InterPro" id="IPR002104">
    <property type="entry name" value="Integrase_catalytic"/>
</dbReference>
<evidence type="ECO:0000256" key="2">
    <source>
        <dbReference type="ARBA" id="ARBA00022490"/>
    </source>
</evidence>
<keyword evidence="7" id="KW-0233">DNA recombination</keyword>
<dbReference type="SUPFAM" id="SSF56349">
    <property type="entry name" value="DNA breaking-rejoining enzymes"/>
    <property type="match status" value="1"/>
</dbReference>
<dbReference type="CDD" id="cd00397">
    <property type="entry name" value="DNA_BRE_C"/>
    <property type="match status" value="1"/>
</dbReference>
<name>A0ABW1U5I8_9LACO</name>
<evidence type="ECO:0000256" key="9">
    <source>
        <dbReference type="PROSITE-ProRule" id="PRU01248"/>
    </source>
</evidence>
<evidence type="ECO:0000259" key="10">
    <source>
        <dbReference type="PROSITE" id="PS51898"/>
    </source>
</evidence>
<dbReference type="RefSeq" id="WP_125577907.1">
    <property type="nucleotide sequence ID" value="NZ_JBHSSO010000001.1"/>
</dbReference>
<evidence type="ECO:0000256" key="7">
    <source>
        <dbReference type="ARBA" id="ARBA00023172"/>
    </source>
</evidence>
<feature type="domain" description="Tyr recombinase" evidence="10">
    <location>
        <begin position="156"/>
        <end position="359"/>
    </location>
</feature>
<evidence type="ECO:0000256" key="5">
    <source>
        <dbReference type="ARBA" id="ARBA00022908"/>
    </source>
</evidence>
<feature type="domain" description="Core-binding (CB)" evidence="11">
    <location>
        <begin position="15"/>
        <end position="121"/>
    </location>
</feature>
<keyword evidence="3" id="KW-0132">Cell division</keyword>
<dbReference type="PANTHER" id="PTHR30349">
    <property type="entry name" value="PHAGE INTEGRASE-RELATED"/>
    <property type="match status" value="1"/>
</dbReference>
<evidence type="ECO:0000256" key="3">
    <source>
        <dbReference type="ARBA" id="ARBA00022618"/>
    </source>
</evidence>
<dbReference type="InterPro" id="IPR044068">
    <property type="entry name" value="CB"/>
</dbReference>
<dbReference type="PANTHER" id="PTHR30349:SF77">
    <property type="entry name" value="TYROSINE RECOMBINASE XERC"/>
    <property type="match status" value="1"/>
</dbReference>
<dbReference type="Proteomes" id="UP001596258">
    <property type="component" value="Unassembled WGS sequence"/>
</dbReference>
<dbReference type="NCBIfam" id="NF003462">
    <property type="entry name" value="PRK05084.1"/>
    <property type="match status" value="1"/>
</dbReference>
<organism evidence="12 13">
    <name type="scientific">Levilactobacillus angrenensis</name>
    <dbReference type="NCBI Taxonomy" id="2486020"/>
    <lineage>
        <taxon>Bacteria</taxon>
        <taxon>Bacillati</taxon>
        <taxon>Bacillota</taxon>
        <taxon>Bacilli</taxon>
        <taxon>Lactobacillales</taxon>
        <taxon>Lactobacillaceae</taxon>
        <taxon>Levilactobacillus</taxon>
    </lineage>
</organism>
<keyword evidence="4" id="KW-0159">Chromosome partition</keyword>
<evidence type="ECO:0000313" key="13">
    <source>
        <dbReference type="Proteomes" id="UP001596258"/>
    </source>
</evidence>
<evidence type="ECO:0000256" key="1">
    <source>
        <dbReference type="ARBA" id="ARBA00004496"/>
    </source>
</evidence>
<dbReference type="InterPro" id="IPR050090">
    <property type="entry name" value="Tyrosine_recombinase_XerCD"/>
</dbReference>
<accession>A0ABW1U5I8</accession>
<dbReference type="EMBL" id="JBHSSO010000001">
    <property type="protein sequence ID" value="MFC6288600.1"/>
    <property type="molecule type" value="Genomic_DNA"/>
</dbReference>
<proteinExistence type="predicted"/>
<dbReference type="Gene3D" id="1.10.150.130">
    <property type="match status" value="1"/>
</dbReference>
<dbReference type="Gene3D" id="1.10.443.10">
    <property type="entry name" value="Intergrase catalytic core"/>
    <property type="match status" value="1"/>
</dbReference>
<evidence type="ECO:0000259" key="11">
    <source>
        <dbReference type="PROSITE" id="PS51900"/>
    </source>
</evidence>
<sequence>MRKDDYERNNDKMIAGLPSFVRDYYNAKRSIPLAPTTLYTYLNALVRFFDWLRATKVTDAPSNQSIPLDTLDQLHLADAELYKADLLNRSNQNDLNSDRNLSRSYVDINLSALKSLFRYLAVDSEGPDGRPFMQRNVMEKIPLVKNNKTLQQHSKEIEHQLLVDGEDISFMEYVDHQYENGIDAHQQSYFKNTKVRDLAILATFLSSGIRLSELCNLDLRKVHIENPNEPSITVIRKGGNTDTVYMRTTFLDYIQQYLDVREHLFPGAEDCPAMFISSRGGRINRISTRTVETMVAKYSKAYGKPFHPHSLRHSVASELYKKTGGKEQVVRLQLGHTSTSAVKLYENIEKNEQLSSIRDL</sequence>
<keyword evidence="2" id="KW-0963">Cytoplasm</keyword>
<evidence type="ECO:0000256" key="4">
    <source>
        <dbReference type="ARBA" id="ARBA00022829"/>
    </source>
</evidence>
<reference evidence="13" key="1">
    <citation type="journal article" date="2019" name="Int. J. Syst. Evol. Microbiol.">
        <title>The Global Catalogue of Microorganisms (GCM) 10K type strain sequencing project: providing services to taxonomists for standard genome sequencing and annotation.</title>
        <authorList>
            <consortium name="The Broad Institute Genomics Platform"/>
            <consortium name="The Broad Institute Genome Sequencing Center for Infectious Disease"/>
            <person name="Wu L."/>
            <person name="Ma J."/>
        </authorList>
    </citation>
    <scope>NUCLEOTIDE SEQUENCE [LARGE SCALE GENOMIC DNA]</scope>
    <source>
        <strain evidence="13">CCM 8893</strain>
    </source>
</reference>
<comment type="subcellular location">
    <subcellularLocation>
        <location evidence="1">Cytoplasm</location>
    </subcellularLocation>
</comment>
<protein>
    <submittedName>
        <fullName evidence="12">Tyrosine recombinase XerS</fullName>
    </submittedName>
</protein>
<evidence type="ECO:0000256" key="6">
    <source>
        <dbReference type="ARBA" id="ARBA00023125"/>
    </source>
</evidence>
<keyword evidence="8" id="KW-0131">Cell cycle</keyword>
<dbReference type="InterPro" id="IPR010998">
    <property type="entry name" value="Integrase_recombinase_N"/>
</dbReference>
<evidence type="ECO:0000313" key="12">
    <source>
        <dbReference type="EMBL" id="MFC6288600.1"/>
    </source>
</evidence>
<dbReference type="PROSITE" id="PS51898">
    <property type="entry name" value="TYR_RECOMBINASE"/>
    <property type="match status" value="1"/>
</dbReference>